<dbReference type="Pfam" id="PF00454">
    <property type="entry name" value="PI3_PI4_kinase"/>
    <property type="match status" value="1"/>
</dbReference>
<dbReference type="PROSITE" id="PS00916">
    <property type="entry name" value="PI3_4_KINASE_2"/>
    <property type="match status" value="1"/>
</dbReference>
<feature type="domain" description="FAT" evidence="12">
    <location>
        <begin position="1546"/>
        <end position="1915"/>
    </location>
</feature>
<dbReference type="Proteomes" id="UP000008068">
    <property type="component" value="Unassembled WGS sequence"/>
</dbReference>
<dbReference type="OMA" id="ATIPNMV"/>
<evidence type="ECO:0000256" key="9">
    <source>
        <dbReference type="ARBA" id="ARBA00023242"/>
    </source>
</evidence>
<gene>
    <name evidence="14" type="ORF">CAEBREN_03278</name>
</gene>
<feature type="domain" description="PI3K/PI4K catalytic" evidence="11">
    <location>
        <begin position="2021"/>
        <end position="2345"/>
    </location>
</feature>
<dbReference type="EMBL" id="GL379801">
    <property type="protein sequence ID" value="EGT36555.1"/>
    <property type="molecule type" value="Genomic_DNA"/>
</dbReference>
<evidence type="ECO:0000256" key="10">
    <source>
        <dbReference type="ARBA" id="ARBA00047899"/>
    </source>
</evidence>
<dbReference type="InterPro" id="IPR014009">
    <property type="entry name" value="PIK_FAT"/>
</dbReference>
<dbReference type="PANTHER" id="PTHR37079">
    <property type="entry name" value="SERINE/THREONINE-PROTEIN KINASE ATM"/>
    <property type="match status" value="1"/>
</dbReference>
<dbReference type="GO" id="GO:0005524">
    <property type="term" value="F:ATP binding"/>
    <property type="evidence" value="ECO:0007669"/>
    <property type="project" value="UniProtKB-KW"/>
</dbReference>
<comment type="subcellular location">
    <subcellularLocation>
        <location evidence="1">Nucleus</location>
    </subcellularLocation>
</comment>
<evidence type="ECO:0000313" key="14">
    <source>
        <dbReference type="EMBL" id="EGT36555.1"/>
    </source>
</evidence>
<dbReference type="GO" id="GO:0004674">
    <property type="term" value="F:protein serine/threonine kinase activity"/>
    <property type="evidence" value="ECO:0007669"/>
    <property type="project" value="UniProtKB-KW"/>
</dbReference>
<dbReference type="SMART" id="SM01343">
    <property type="entry name" value="FATC"/>
    <property type="match status" value="1"/>
</dbReference>
<dbReference type="FunFam" id="3.30.1010.10:FF:000063">
    <property type="entry name" value="Serine/threonine-protein kinase ATM"/>
    <property type="match status" value="1"/>
</dbReference>
<dbReference type="InterPro" id="IPR018936">
    <property type="entry name" value="PI3/4_kinase_CS"/>
</dbReference>
<dbReference type="GO" id="GO:0006974">
    <property type="term" value="P:DNA damage response"/>
    <property type="evidence" value="ECO:0007669"/>
    <property type="project" value="UniProtKB-KW"/>
</dbReference>
<evidence type="ECO:0000256" key="8">
    <source>
        <dbReference type="ARBA" id="ARBA00022840"/>
    </source>
</evidence>
<dbReference type="Gene3D" id="1.10.1070.11">
    <property type="entry name" value="Phosphatidylinositol 3-/4-kinase, catalytic domain"/>
    <property type="match status" value="1"/>
</dbReference>
<dbReference type="Gene3D" id="3.30.1010.10">
    <property type="entry name" value="Phosphatidylinositol 3-kinase Catalytic Subunit, Chain A, domain 4"/>
    <property type="match status" value="1"/>
</dbReference>
<dbReference type="EC" id="2.7.11.1" evidence="2"/>
<dbReference type="FunCoup" id="G0MM90">
    <property type="interactions" value="1244"/>
</dbReference>
<dbReference type="InterPro" id="IPR038980">
    <property type="entry name" value="ATM_plant"/>
</dbReference>
<proteinExistence type="predicted"/>
<evidence type="ECO:0000256" key="6">
    <source>
        <dbReference type="ARBA" id="ARBA00022763"/>
    </source>
</evidence>
<keyword evidence="9" id="KW-0539">Nucleus</keyword>
<dbReference type="SMART" id="SM00146">
    <property type="entry name" value="PI3Kc"/>
    <property type="match status" value="1"/>
</dbReference>
<dbReference type="Pfam" id="PF02260">
    <property type="entry name" value="FATC"/>
    <property type="match status" value="1"/>
</dbReference>
<evidence type="ECO:0000259" key="11">
    <source>
        <dbReference type="PROSITE" id="PS50290"/>
    </source>
</evidence>
<dbReference type="InterPro" id="IPR011009">
    <property type="entry name" value="Kinase-like_dom_sf"/>
</dbReference>
<dbReference type="InterPro" id="IPR003152">
    <property type="entry name" value="FATC_dom"/>
</dbReference>
<evidence type="ECO:0000256" key="2">
    <source>
        <dbReference type="ARBA" id="ARBA00012513"/>
    </source>
</evidence>
<evidence type="ECO:0000313" key="15">
    <source>
        <dbReference type="Proteomes" id="UP000008068"/>
    </source>
</evidence>
<sequence>MSVSKIVDLRNQIEQLLQWEGSKAKLEKAIVEMVQLYNKFDENILEEDFTNIYPLYDLTTHIFRLAKKEVEENQEKFDKHDTKIRTSLFQLSLKHLKICCKKPIDHNTIRYISYILTILDIQWVQLDKGMEMELSKFLVICSAASQLHWAEHLHVKTLWEFIWRRVEDPRIDDLILKNYVEMAVEILKHVDFVVFEDSVIGLVKTVMGTFKKTVELDHKSVWSHKRKYSVVYILSYIVRRWGLEARDYILQNIFDLTDYMLSLISVELTTGESKICMMHLVDDIIKLAMIDTVKSHRTISQKTEENVRNLVKTGIVESLKSASKNFQMSATFSISDEYIGYLARWFLVERRLDSQDSLEDSFDSTGSGGKKKELNEFSLEGLIHLSFAANSLHKFRAWNGAIQILNEMLKSQKLDSHLSEKILTVQWERRKSFQSETLRATFCQLLATVIPMDLRFGHRKIPSIDSILKYTLSLMPNLTSLPNAAFLTESILRYRSQMVPKGGLQLIWDTVSRTSPGSLEVLRLISALISFTEFDENSRFASDESVGSWSLRKDIIEWLLTDPCANSHRLLYELCQFHPVFCYENETISNDDVLLQSLLDCKLMSLPKNTAPKSQRPIEGNIQEIVNYVHDKLKSLLASEINLPSFVLSYEFSMKFPDVSFDFKRHVEQLYHILEDAEESDVIPVIQHFTEWPRSFKLPQKLMASQDVSMTVLHKNLHDQLLDLSRFQENTEEVIENIVKSSKKSPGILEKARKLMVFNGFVKNFIMENPGDPYQMTKRFEKYAFLLAHHNLLNVREMIIKRALKSLEDEAIGEPDMFIFEKLTSSALIRNIPKISGYHFDPTTVALNADHFAFDERNLKIYLKALKKSAFLAQNIVRSVLGNSENMWHLHGKLLKMVVKNEPLLTACIATIPNMVRYLKVYQIQYIPDFKAVKFLDLSSESIASCQKYLRKPKENGDSMTPDHLAFLFGCEKNTWKRLIFRFWKLAEKEPALVAERLFEFATESVELGLKHRLISMLQALTTSEFCRKTLQNSVLKMIFKLTFRSVFLLVTREDCTPDIPSYCSDLKLRNDLLRHRIGSVPSKNMKDFRSFEENMSYSVENFLKYGIESSSVDSLNFGLVEFYKQLNENLTEEAIKANEQRNIFIVDILSAVWHELPSMRPQIRPIVARFHHLSPPWTRFPQPPHTSVTDEQSFLWKLRFHLTLKMMNAKKWQRGEFATCVMLLLTSYDESHFNTDLIDSRQMENLKMQTKKSVMCILSKILRRETAGESEVEVMIDERLFEAITRAAAIFPDIAILTVPFLFKICVDIKQKFEFAMGKLLACLKGVQKEDQKVVYCLAECVDSIGLDVIARYERVELDASPQFGAHWYFVLARLFLKHGYLTHAFAIANILFDRLSSKKRNLMMIERIGVDGIEKSQEIIELLAEIYVAENNSIALSSLPPGVQNRPDVRHVMHKSLKEWLKLVASENLAPKDSTLIPWMCGLPCNSGDKYLDSILRCRFKEYPKHLDSTWKYVYFMLFHEQFGSPDLQKVYQDQIHQNPSIEEIRLMMIANRTADFAPESIEEHVILAVQDLRITVSWRENAQYQNVLEVNKKTKRMVKLAELLTENHAYDAATLLLNSWEQECLLWKFPSIDTDLIRICKEFVTCQSGDPRTSEINLRSMEPRVKGMSDVAVAEWTMVLSKITIEYRNDMEEGIRILELGCRHLQNKSSLDARLKVLLKFHAVCVEQLSKLEEYLETRSFRMKKEVISVFEAQLQTSRMTRANSGDEGAQLKTRQRVRKEQQIEKADVEKVENLVLSAANKAVSSAFDALSCISQLDDDQEAIRLASLIVFPLIDVIYKYERDQGIIEHLKEHAKSRVPSNLWLCATSHLASKCFSVEKAPSKRYLSQILCHLIFDYPYHVLHTILMYEYEPNGSEVRGFLKNTFAVKTDRDVEKLKEIVYAMREAHAAYRELAYLDSKGDPRVKRMEVNGKTVLAWPKDLKIFKCKLHLLPIPTISQKIGRPGDLSTNNLITWKSHKDIFTIADGLSAPKIWEIQGSDGKWYKTVWKKDDVRQDVLVEQMFDVTNNMLEKRMLRTYNVVPLDTECGIIEFCGGTVSLKELLCGANRNGGLHQEFNPDEQNAAKVSIMMKQVQAESTETRRRVFRDICQEYSPVFRHFFYTQFPTAHIWRQKIIDYRQSLATWSVVCYMVGLGDRHASNILFDEKLCTFVHIDLGMILEYSKRTLPVPEQVPFRISRDVLDPILIEGIENGQLAEDCTQIMEKLKENGKVGKCAHLNFDPNFYRNLEMGIYLCYTRKVNFQVILGVASALLRQTMTNFKEAIEEQKNRPSYISEMAIGRLRDKLRGTDDGVTAQNSNLQIRRLLREATNADNLSRMFCGWMPFL</sequence>
<organism evidence="15">
    <name type="scientific">Caenorhabditis brenneri</name>
    <name type="common">Nematode worm</name>
    <dbReference type="NCBI Taxonomy" id="135651"/>
    <lineage>
        <taxon>Eukaryota</taxon>
        <taxon>Metazoa</taxon>
        <taxon>Ecdysozoa</taxon>
        <taxon>Nematoda</taxon>
        <taxon>Chromadorea</taxon>
        <taxon>Rhabditida</taxon>
        <taxon>Rhabditina</taxon>
        <taxon>Rhabditomorpha</taxon>
        <taxon>Rhabditoidea</taxon>
        <taxon>Rhabditidae</taxon>
        <taxon>Peloderinae</taxon>
        <taxon>Caenorhabditis</taxon>
    </lineage>
</organism>
<keyword evidence="3" id="KW-0723">Serine/threonine-protein kinase</keyword>
<evidence type="ECO:0000256" key="5">
    <source>
        <dbReference type="ARBA" id="ARBA00022741"/>
    </source>
</evidence>
<protein>
    <recommendedName>
        <fullName evidence="2">non-specific serine/threonine protein kinase</fullName>
        <ecNumber evidence="2">2.7.11.1</ecNumber>
    </recommendedName>
</protein>
<dbReference type="PANTHER" id="PTHR37079:SF4">
    <property type="entry name" value="SERINE_THREONINE-PROTEIN KINASE ATM"/>
    <property type="match status" value="1"/>
</dbReference>
<dbReference type="STRING" id="135651.G0MM90"/>
<evidence type="ECO:0000256" key="3">
    <source>
        <dbReference type="ARBA" id="ARBA00022527"/>
    </source>
</evidence>
<keyword evidence="7" id="KW-0418">Kinase</keyword>
<reference evidence="15" key="1">
    <citation type="submission" date="2011-07" db="EMBL/GenBank/DDBJ databases">
        <authorList>
            <consortium name="Caenorhabditis brenneri Sequencing and Analysis Consortium"/>
            <person name="Wilson R.K."/>
        </authorList>
    </citation>
    <scope>NUCLEOTIDE SEQUENCE [LARGE SCALE GENOMIC DNA]</scope>
    <source>
        <strain evidence="15">PB2801</strain>
    </source>
</reference>
<keyword evidence="6" id="KW-0227">DNA damage</keyword>
<dbReference type="PROSITE" id="PS50290">
    <property type="entry name" value="PI3_4_KINASE_3"/>
    <property type="match status" value="1"/>
</dbReference>
<dbReference type="InterPro" id="IPR036940">
    <property type="entry name" value="PI3/4_kinase_cat_sf"/>
</dbReference>
<keyword evidence="5" id="KW-0547">Nucleotide-binding</keyword>
<dbReference type="SUPFAM" id="SSF56112">
    <property type="entry name" value="Protein kinase-like (PK-like)"/>
    <property type="match status" value="1"/>
</dbReference>
<keyword evidence="8" id="KW-0067">ATP-binding</keyword>
<evidence type="ECO:0000256" key="4">
    <source>
        <dbReference type="ARBA" id="ARBA00022679"/>
    </source>
</evidence>
<evidence type="ECO:0000259" key="13">
    <source>
        <dbReference type="PROSITE" id="PS51190"/>
    </source>
</evidence>
<dbReference type="InterPro" id="IPR000403">
    <property type="entry name" value="PI3/4_kinase_cat_dom"/>
</dbReference>
<keyword evidence="4" id="KW-0808">Transferase</keyword>
<accession>G0MM90</accession>
<evidence type="ECO:0000256" key="7">
    <source>
        <dbReference type="ARBA" id="ARBA00022777"/>
    </source>
</evidence>
<evidence type="ECO:0000259" key="12">
    <source>
        <dbReference type="PROSITE" id="PS51189"/>
    </source>
</evidence>
<dbReference type="OrthoDB" id="381190at2759"/>
<evidence type="ECO:0000256" key="1">
    <source>
        <dbReference type="ARBA" id="ARBA00004123"/>
    </source>
</evidence>
<dbReference type="PROSITE" id="PS51189">
    <property type="entry name" value="FAT"/>
    <property type="match status" value="1"/>
</dbReference>
<keyword evidence="15" id="KW-1185">Reference proteome</keyword>
<dbReference type="InParanoid" id="G0MM90"/>
<dbReference type="GO" id="GO:0005634">
    <property type="term" value="C:nucleus"/>
    <property type="evidence" value="ECO:0007669"/>
    <property type="project" value="UniProtKB-SubCell"/>
</dbReference>
<dbReference type="PROSITE" id="PS51190">
    <property type="entry name" value="FATC"/>
    <property type="match status" value="1"/>
</dbReference>
<feature type="domain" description="FATC" evidence="13">
    <location>
        <begin position="2356"/>
        <end position="2388"/>
    </location>
</feature>
<dbReference type="HOGENOM" id="CLU_001404_0_0_1"/>
<name>G0MM90_CAEBE</name>
<comment type="catalytic activity">
    <reaction evidence="10">
        <text>L-threonyl-[protein] + ATP = O-phospho-L-threonyl-[protein] + ADP + H(+)</text>
        <dbReference type="Rhea" id="RHEA:46608"/>
        <dbReference type="Rhea" id="RHEA-COMP:11060"/>
        <dbReference type="Rhea" id="RHEA-COMP:11605"/>
        <dbReference type="ChEBI" id="CHEBI:15378"/>
        <dbReference type="ChEBI" id="CHEBI:30013"/>
        <dbReference type="ChEBI" id="CHEBI:30616"/>
        <dbReference type="ChEBI" id="CHEBI:61977"/>
        <dbReference type="ChEBI" id="CHEBI:456216"/>
        <dbReference type="EC" id="2.7.11.1"/>
    </reaction>
</comment>
<dbReference type="eggNOG" id="KOG0892">
    <property type="taxonomic scope" value="Eukaryota"/>
</dbReference>